<dbReference type="RefSeq" id="YP_009814348.1">
    <property type="nucleotide sequence ID" value="NC_048084.1"/>
</dbReference>
<reference evidence="1 2" key="1">
    <citation type="submission" date="2018-08" db="EMBL/GenBank/DDBJ databases">
        <title>Lactobacillus phages that infect wine-derived L. plantarum strains.</title>
        <authorList>
            <person name="Kyrkou I."/>
            <person name="Byth Carstens A."/>
            <person name="Ellegaard-Jensen L."/>
            <person name="Kot W."/>
            <person name="Hestbjerg Hansen L."/>
        </authorList>
    </citation>
    <scope>NUCLEOTIDE SEQUENCE [LARGE SCALE GENOMIC DNA]</scope>
</reference>
<dbReference type="KEGG" id="vg:55005478"/>
<sequence length="122" mass="14072">MEFSEAMDALLDGNKVRQIYWWDNYYIMIGSHDHIIDSLGNIYTIDKTDLMLSWELYQSKVTVGTLLSYYGSQYRVVFNKKGKLDIVNTKTWGVFIGDIHMDKIDDTIKSLGMEVINDGSTD</sequence>
<evidence type="ECO:0000313" key="1">
    <source>
        <dbReference type="EMBL" id="AYH92025.1"/>
    </source>
</evidence>
<dbReference type="Proteomes" id="UP000273551">
    <property type="component" value="Segment"/>
</dbReference>
<accession>A0A3S7UP21</accession>
<evidence type="ECO:0000313" key="2">
    <source>
        <dbReference type="Proteomes" id="UP000273551"/>
    </source>
</evidence>
<name>A0A3S7UP21_9CAUD</name>
<organism evidence="1 2">
    <name type="scientific">Lactobacillus phage Iacchus</name>
    <dbReference type="NCBI Taxonomy" id="2315483"/>
    <lineage>
        <taxon>Viruses</taxon>
        <taxon>Duplodnaviria</taxon>
        <taxon>Heunggongvirae</taxon>
        <taxon>Uroviricota</taxon>
        <taxon>Caudoviricetes</taxon>
        <taxon>Herelleviridae</taxon>
        <taxon>Harbinvirus</taxon>
        <taxon>Harbinvirus iacchus</taxon>
    </lineage>
</organism>
<proteinExistence type="predicted"/>
<dbReference type="EMBL" id="MH809529">
    <property type="protein sequence ID" value="AYH92025.1"/>
    <property type="molecule type" value="Genomic_DNA"/>
</dbReference>
<dbReference type="GeneID" id="55005478"/>
<keyword evidence="2" id="KW-1185">Reference proteome</keyword>
<protein>
    <submittedName>
        <fullName evidence="1">Uncharacterized protein</fullName>
    </submittedName>
</protein>